<dbReference type="PANTHER" id="PTHR31111:SF138">
    <property type="entry name" value="F-BOX ASSOCIATED DOMAIN-CONTAINING PROTEIN"/>
    <property type="match status" value="1"/>
</dbReference>
<dbReference type="InterPro" id="IPR036047">
    <property type="entry name" value="F-box-like_dom_sf"/>
</dbReference>
<feature type="domain" description="F-box" evidence="1">
    <location>
        <begin position="17"/>
        <end position="57"/>
    </location>
</feature>
<dbReference type="Pfam" id="PF00646">
    <property type="entry name" value="F-box"/>
    <property type="match status" value="1"/>
</dbReference>
<dbReference type="AlphaFoldDB" id="A0AA42B2E9"/>
<proteinExistence type="predicted"/>
<dbReference type="InterPro" id="IPR013187">
    <property type="entry name" value="F-box-assoc_dom_typ3"/>
</dbReference>
<name>A0AA42B2E9_PAPNU</name>
<dbReference type="EMBL" id="JAJJMA010297927">
    <property type="protein sequence ID" value="MCL7047851.1"/>
    <property type="molecule type" value="Genomic_DNA"/>
</dbReference>
<dbReference type="SMART" id="SM00256">
    <property type="entry name" value="FBOX"/>
    <property type="match status" value="1"/>
</dbReference>
<keyword evidence="3" id="KW-1185">Reference proteome</keyword>
<dbReference type="Pfam" id="PF08268">
    <property type="entry name" value="FBA_3"/>
    <property type="match status" value="1"/>
</dbReference>
<dbReference type="NCBIfam" id="TIGR01640">
    <property type="entry name" value="F_box_assoc_1"/>
    <property type="match status" value="1"/>
</dbReference>
<evidence type="ECO:0000313" key="2">
    <source>
        <dbReference type="EMBL" id="MCL7047851.1"/>
    </source>
</evidence>
<dbReference type="InterPro" id="IPR001810">
    <property type="entry name" value="F-box_dom"/>
</dbReference>
<dbReference type="PANTHER" id="PTHR31111">
    <property type="entry name" value="BNAA05G37150D PROTEIN-RELATED"/>
    <property type="match status" value="1"/>
</dbReference>
<dbReference type="CDD" id="cd22157">
    <property type="entry name" value="F-box_AtFBW1-like"/>
    <property type="match status" value="1"/>
</dbReference>
<dbReference type="InterPro" id="IPR017451">
    <property type="entry name" value="F-box-assoc_interact_dom"/>
</dbReference>
<gene>
    <name evidence="2" type="ORF">MKW94_006519</name>
</gene>
<evidence type="ECO:0000259" key="1">
    <source>
        <dbReference type="SMART" id="SM00256"/>
    </source>
</evidence>
<sequence>MERGDQLAKRKTLTNRLDDKSLEDIFVNLPVKSLVRFKCVSKTWQSFIEDPSFVQLHLNRSKQHPQILIATSSGGGPVQVYSPMDGFKGGVAVHQVTIPESSEIAMLSPINGLFCFVDRYATRMYNLATRQFTPWAKTSITMQGGTQTPTYGFGFDPLTNKYKILCVWEISGIGLEYEMGKVDHICEVFTVGGENKWREIDVVPPVSRLAGGLTYANGSIYSRNGGRTAFHPPDTELIVAFDVGTEKFRVIQVPDFIVGSSGIIKSGSSFLIKCSTWRKKDWRKKDLLQIDGHMALMDRVDQYVVKLWISVDSYKEQKMTANWTEETISLPSSFLKGHCLCLAPVEGTDEIVIKSHIPSGSGQACPPGPRGFVNLYIYNRTMKSFREIEITGISPLLTSPFIYGMFVFHESLLPVQDADNKLDRSTPLV</sequence>
<dbReference type="Proteomes" id="UP001177140">
    <property type="component" value="Unassembled WGS sequence"/>
</dbReference>
<comment type="caution">
    <text evidence="2">The sequence shown here is derived from an EMBL/GenBank/DDBJ whole genome shotgun (WGS) entry which is preliminary data.</text>
</comment>
<dbReference type="SUPFAM" id="SSF81383">
    <property type="entry name" value="F-box domain"/>
    <property type="match status" value="1"/>
</dbReference>
<protein>
    <recommendedName>
        <fullName evidence="1">F-box domain-containing protein</fullName>
    </recommendedName>
</protein>
<dbReference type="Gene3D" id="1.20.1280.50">
    <property type="match status" value="1"/>
</dbReference>
<organism evidence="2 3">
    <name type="scientific">Papaver nudicaule</name>
    <name type="common">Iceland poppy</name>
    <dbReference type="NCBI Taxonomy" id="74823"/>
    <lineage>
        <taxon>Eukaryota</taxon>
        <taxon>Viridiplantae</taxon>
        <taxon>Streptophyta</taxon>
        <taxon>Embryophyta</taxon>
        <taxon>Tracheophyta</taxon>
        <taxon>Spermatophyta</taxon>
        <taxon>Magnoliopsida</taxon>
        <taxon>Ranunculales</taxon>
        <taxon>Papaveraceae</taxon>
        <taxon>Papaveroideae</taxon>
        <taxon>Papaver</taxon>
    </lineage>
</organism>
<evidence type="ECO:0000313" key="3">
    <source>
        <dbReference type="Proteomes" id="UP001177140"/>
    </source>
</evidence>
<reference evidence="2" key="1">
    <citation type="submission" date="2022-03" db="EMBL/GenBank/DDBJ databases">
        <title>A functionally conserved STORR gene fusion in Papaver species that diverged 16.8 million years ago.</title>
        <authorList>
            <person name="Catania T."/>
        </authorList>
    </citation>
    <scope>NUCLEOTIDE SEQUENCE</scope>
    <source>
        <strain evidence="2">S-191538</strain>
    </source>
</reference>
<accession>A0AA42B2E9</accession>